<accession>A0A5B7K6J9</accession>
<dbReference type="EMBL" id="VSRR010124525">
    <property type="protein sequence ID" value="MPD00809.1"/>
    <property type="molecule type" value="Genomic_DNA"/>
</dbReference>
<name>A0A5B7K6J9_PORTR</name>
<dbReference type="AlphaFoldDB" id="A0A5B7K6J9"/>
<keyword evidence="2" id="KW-1185">Reference proteome</keyword>
<dbReference type="Proteomes" id="UP000324222">
    <property type="component" value="Unassembled WGS sequence"/>
</dbReference>
<organism evidence="1 2">
    <name type="scientific">Portunus trituberculatus</name>
    <name type="common">Swimming crab</name>
    <name type="synonym">Neptunus trituberculatus</name>
    <dbReference type="NCBI Taxonomy" id="210409"/>
    <lineage>
        <taxon>Eukaryota</taxon>
        <taxon>Metazoa</taxon>
        <taxon>Ecdysozoa</taxon>
        <taxon>Arthropoda</taxon>
        <taxon>Crustacea</taxon>
        <taxon>Multicrustacea</taxon>
        <taxon>Malacostraca</taxon>
        <taxon>Eumalacostraca</taxon>
        <taxon>Eucarida</taxon>
        <taxon>Decapoda</taxon>
        <taxon>Pleocyemata</taxon>
        <taxon>Brachyura</taxon>
        <taxon>Eubrachyura</taxon>
        <taxon>Portunoidea</taxon>
        <taxon>Portunidae</taxon>
        <taxon>Portuninae</taxon>
        <taxon>Portunus</taxon>
    </lineage>
</organism>
<reference evidence="1 2" key="1">
    <citation type="submission" date="2019-05" db="EMBL/GenBank/DDBJ databases">
        <title>Another draft genome of Portunus trituberculatus and its Hox gene families provides insights of decapod evolution.</title>
        <authorList>
            <person name="Jeong J.-H."/>
            <person name="Song I."/>
            <person name="Kim S."/>
            <person name="Choi T."/>
            <person name="Kim D."/>
            <person name="Ryu S."/>
            <person name="Kim W."/>
        </authorList>
    </citation>
    <scope>NUCLEOTIDE SEQUENCE [LARGE SCALE GENOMIC DNA]</scope>
    <source>
        <tissue evidence="1">Muscle</tissue>
    </source>
</reference>
<protein>
    <submittedName>
        <fullName evidence="1">Uncharacterized protein</fullName>
    </submittedName>
</protein>
<gene>
    <name evidence="1" type="ORF">E2C01_096308</name>
</gene>
<comment type="caution">
    <text evidence="1">The sequence shown here is derived from an EMBL/GenBank/DDBJ whole genome shotgun (WGS) entry which is preliminary data.</text>
</comment>
<evidence type="ECO:0000313" key="1">
    <source>
        <dbReference type="EMBL" id="MPD00809.1"/>
    </source>
</evidence>
<evidence type="ECO:0000313" key="2">
    <source>
        <dbReference type="Proteomes" id="UP000324222"/>
    </source>
</evidence>
<proteinExistence type="predicted"/>
<sequence>MVFIFYFVFTTFCAKSIFLRCALVSTGGNR</sequence>